<gene>
    <name evidence="9" type="ORF">AZJ28_01695</name>
    <name evidence="7" type="ORF">ERS019316_01480</name>
    <name evidence="8" type="ORF">ERS096071_00807</name>
</gene>
<sequence length="237" mass="26877">MLKRFLALVWLRCQIILSNKSILLQVLVPFAFTYFYKYLMETQGKVNDQQALVLLMMCLPFSLALAVGSPITIILSEEKEKYNLQTLLLSGVKGSEYILSTMFLPFLLTFVIMGTTPLILGVTIVHTFNYITIVLLTSLSIILFYLLIGLTAKSQVVAQVISLPAMILVAFLPMLSGLDKTVAKITDYSFMGLFTKFFTKWEEFSWNKTLIPNLTLLIWIVLLLTLITITIRKKKIS</sequence>
<dbReference type="GO" id="GO:0140359">
    <property type="term" value="F:ABC-type transporter activity"/>
    <property type="evidence" value="ECO:0007669"/>
    <property type="project" value="InterPro"/>
</dbReference>
<dbReference type="AlphaFoldDB" id="A0A098ZP02"/>
<dbReference type="GO" id="GO:0016020">
    <property type="term" value="C:membrane"/>
    <property type="evidence" value="ECO:0007669"/>
    <property type="project" value="UniProtKB-SubCell"/>
</dbReference>
<evidence type="ECO:0000256" key="2">
    <source>
        <dbReference type="ARBA" id="ARBA00022692"/>
    </source>
</evidence>
<evidence type="ECO:0000259" key="6">
    <source>
        <dbReference type="Pfam" id="PF12698"/>
    </source>
</evidence>
<evidence type="ECO:0000313" key="7">
    <source>
        <dbReference type="EMBL" id="CIV33875.1"/>
    </source>
</evidence>
<dbReference type="InterPro" id="IPR013525">
    <property type="entry name" value="ABC2_TM"/>
</dbReference>
<reference evidence="10 11" key="1">
    <citation type="submission" date="2015-03" db="EMBL/GenBank/DDBJ databases">
        <authorList>
            <consortium name="Pathogen Informatics"/>
            <person name="Murphy D."/>
        </authorList>
    </citation>
    <scope>NUCLEOTIDE SEQUENCE [LARGE SCALE GENOMIC DNA]</scope>
    <source>
        <strain evidence="8 11">0310</strain>
        <strain evidence="7">SMRU158</strain>
        <strain evidence="10">type strain: N</strain>
    </source>
</reference>
<evidence type="ECO:0000256" key="4">
    <source>
        <dbReference type="ARBA" id="ARBA00023136"/>
    </source>
</evidence>
<feature type="transmembrane region" description="Helical" evidence="5">
    <location>
        <begin position="128"/>
        <end position="148"/>
    </location>
</feature>
<evidence type="ECO:0000313" key="10">
    <source>
        <dbReference type="Proteomes" id="UP000040910"/>
    </source>
</evidence>
<evidence type="ECO:0000313" key="12">
    <source>
        <dbReference type="Proteomes" id="UP000315060"/>
    </source>
</evidence>
<dbReference type="Proteomes" id="UP000045541">
    <property type="component" value="Unassembled WGS sequence"/>
</dbReference>
<evidence type="ECO:0000313" key="9">
    <source>
        <dbReference type="EMBL" id="TVX72147.1"/>
    </source>
</evidence>
<feature type="transmembrane region" description="Helical" evidence="5">
    <location>
        <begin position="97"/>
        <end position="122"/>
    </location>
</feature>
<feature type="transmembrane region" description="Helical" evidence="5">
    <location>
        <begin position="210"/>
        <end position="231"/>
    </location>
</feature>
<evidence type="ECO:0000313" key="8">
    <source>
        <dbReference type="EMBL" id="CKJ05846.1"/>
    </source>
</evidence>
<comment type="caution">
    <text evidence="9">The sequence shown here is derived from an EMBL/GenBank/DDBJ whole genome shotgun (WGS) entry which is preliminary data.</text>
</comment>
<evidence type="ECO:0000256" key="1">
    <source>
        <dbReference type="ARBA" id="ARBA00004141"/>
    </source>
</evidence>
<protein>
    <submittedName>
        <fullName evidence="7 9">ABC transporter permease</fullName>
    </submittedName>
</protein>
<organism evidence="9 12">
    <name type="scientific">Streptococcus pneumoniae</name>
    <dbReference type="NCBI Taxonomy" id="1313"/>
    <lineage>
        <taxon>Bacteria</taxon>
        <taxon>Bacillati</taxon>
        <taxon>Bacillota</taxon>
        <taxon>Bacilli</taxon>
        <taxon>Lactobacillales</taxon>
        <taxon>Streptococcaceae</taxon>
        <taxon>Streptococcus</taxon>
    </lineage>
</organism>
<keyword evidence="3 5" id="KW-1133">Transmembrane helix</keyword>
<dbReference type="Proteomes" id="UP000040910">
    <property type="component" value="Unassembled WGS sequence"/>
</dbReference>
<keyword evidence="2 5" id="KW-0812">Transmembrane</keyword>
<proteinExistence type="predicted"/>
<accession>A0A098ZP02</accession>
<reference evidence="9 12" key="2">
    <citation type="submission" date="2019-07" db="EMBL/GenBank/DDBJ databases">
        <authorList>
            <person name="Mohale T."/>
        </authorList>
    </citation>
    <scope>NUCLEOTIDE SEQUENCE [LARGE SCALE GENOMIC DNA]</scope>
    <source>
        <strain evidence="9 12">NTPn 59</strain>
    </source>
</reference>
<dbReference type="Pfam" id="PF12698">
    <property type="entry name" value="ABC2_membrane_3"/>
    <property type="match status" value="1"/>
</dbReference>
<feature type="domain" description="ABC-2 type transporter transmembrane" evidence="6">
    <location>
        <begin position="50"/>
        <end position="229"/>
    </location>
</feature>
<evidence type="ECO:0000256" key="5">
    <source>
        <dbReference type="SAM" id="Phobius"/>
    </source>
</evidence>
<feature type="transmembrane region" description="Helical" evidence="5">
    <location>
        <begin position="160"/>
        <end position="178"/>
    </location>
</feature>
<keyword evidence="4 5" id="KW-0472">Membrane</keyword>
<dbReference type="EMBL" id="VMYC01000023">
    <property type="protein sequence ID" value="TVX72147.1"/>
    <property type="molecule type" value="Genomic_DNA"/>
</dbReference>
<dbReference type="EMBL" id="CMWB01000010">
    <property type="protein sequence ID" value="CKJ05846.1"/>
    <property type="molecule type" value="Genomic_DNA"/>
</dbReference>
<name>A0A098ZP02_STREE</name>
<evidence type="ECO:0000313" key="11">
    <source>
        <dbReference type="Proteomes" id="UP000045541"/>
    </source>
</evidence>
<dbReference type="EMBL" id="CKLF01000022">
    <property type="protein sequence ID" value="CIV33875.1"/>
    <property type="molecule type" value="Genomic_DNA"/>
</dbReference>
<dbReference type="RefSeq" id="WP_000919275.1">
    <property type="nucleotide sequence ID" value="NZ_CDQA01000001.1"/>
</dbReference>
<feature type="transmembrane region" description="Helical" evidence="5">
    <location>
        <begin position="51"/>
        <end position="76"/>
    </location>
</feature>
<dbReference type="Proteomes" id="UP000315060">
    <property type="component" value="Unassembled WGS sequence"/>
</dbReference>
<evidence type="ECO:0000256" key="3">
    <source>
        <dbReference type="ARBA" id="ARBA00022989"/>
    </source>
</evidence>
<feature type="transmembrane region" description="Helical" evidence="5">
    <location>
        <begin position="21"/>
        <end position="39"/>
    </location>
</feature>
<comment type="subcellular location">
    <subcellularLocation>
        <location evidence="1">Membrane</location>
        <topology evidence="1">Multi-pass membrane protein</topology>
    </subcellularLocation>
</comment>